<dbReference type="EMBL" id="HACG01020469">
    <property type="protein sequence ID" value="CEK67334.1"/>
    <property type="molecule type" value="Transcribed_RNA"/>
</dbReference>
<organism evidence="1">
    <name type="scientific">Arion vulgaris</name>
    <dbReference type="NCBI Taxonomy" id="1028688"/>
    <lineage>
        <taxon>Eukaryota</taxon>
        <taxon>Metazoa</taxon>
        <taxon>Spiralia</taxon>
        <taxon>Lophotrochozoa</taxon>
        <taxon>Mollusca</taxon>
        <taxon>Gastropoda</taxon>
        <taxon>Heterobranchia</taxon>
        <taxon>Euthyneura</taxon>
        <taxon>Panpulmonata</taxon>
        <taxon>Eupulmonata</taxon>
        <taxon>Stylommatophora</taxon>
        <taxon>Helicina</taxon>
        <taxon>Arionoidea</taxon>
        <taxon>Arionidae</taxon>
        <taxon>Arion</taxon>
    </lineage>
</organism>
<proteinExistence type="predicted"/>
<dbReference type="AlphaFoldDB" id="A0A0B6ZFE1"/>
<protein>
    <submittedName>
        <fullName evidence="1">Uncharacterized protein</fullName>
    </submittedName>
</protein>
<feature type="non-terminal residue" evidence="1">
    <location>
        <position position="1"/>
    </location>
</feature>
<sequence>RIGAFLRLQAEIIEPYKDILSSAVKGLLLATQSEKHLALICPESFSGSKDNDSTESAVGDLLNNIDITMEEPAPVSHEMCLKEAKTFKNNKCLSLDNHDATDRMSP</sequence>
<gene>
    <name evidence="1" type="primary">ORF62227</name>
</gene>
<name>A0A0B6ZFE1_9EUPU</name>
<accession>A0A0B6ZFE1</accession>
<feature type="non-terminal residue" evidence="1">
    <location>
        <position position="106"/>
    </location>
</feature>
<evidence type="ECO:0000313" key="1">
    <source>
        <dbReference type="EMBL" id="CEK67334.1"/>
    </source>
</evidence>
<reference evidence="1" key="1">
    <citation type="submission" date="2014-12" db="EMBL/GenBank/DDBJ databases">
        <title>Insight into the proteome of Arion vulgaris.</title>
        <authorList>
            <person name="Aradska J."/>
            <person name="Bulat T."/>
            <person name="Smidak R."/>
            <person name="Sarate P."/>
            <person name="Gangsoo J."/>
            <person name="Sialana F."/>
            <person name="Bilban M."/>
            <person name="Lubec G."/>
        </authorList>
    </citation>
    <scope>NUCLEOTIDE SEQUENCE</scope>
    <source>
        <tissue evidence="1">Skin</tissue>
    </source>
</reference>